<keyword evidence="2" id="KW-0732">Signal</keyword>
<feature type="compositionally biased region" description="Basic and acidic residues" evidence="1">
    <location>
        <begin position="299"/>
        <end position="311"/>
    </location>
</feature>
<evidence type="ECO:0000313" key="3">
    <source>
        <dbReference type="Proteomes" id="UP000515135"/>
    </source>
</evidence>
<keyword evidence="3" id="KW-1185">Reference proteome</keyword>
<feature type="compositionally biased region" description="Basic and acidic residues" evidence="1">
    <location>
        <begin position="321"/>
        <end position="335"/>
    </location>
</feature>
<dbReference type="RefSeq" id="XP_019637810.1">
    <property type="nucleotide sequence ID" value="XM_019782251.1"/>
</dbReference>
<dbReference type="OrthoDB" id="10058995at2759"/>
<dbReference type="KEGG" id="bbel:109480093"/>
<dbReference type="GeneID" id="109480093"/>
<evidence type="ECO:0000256" key="2">
    <source>
        <dbReference type="SAM" id="SignalP"/>
    </source>
</evidence>
<evidence type="ECO:0000256" key="1">
    <source>
        <dbReference type="SAM" id="MobiDB-lite"/>
    </source>
</evidence>
<accession>A0A6P4Z8S9</accession>
<feature type="region of interest" description="Disordered" evidence="1">
    <location>
        <begin position="536"/>
        <end position="562"/>
    </location>
</feature>
<proteinExistence type="predicted"/>
<reference evidence="4" key="1">
    <citation type="submission" date="2025-08" db="UniProtKB">
        <authorList>
            <consortium name="RefSeq"/>
        </authorList>
    </citation>
    <scope>IDENTIFICATION</scope>
    <source>
        <tissue evidence="4">Gonad</tissue>
    </source>
</reference>
<feature type="compositionally biased region" description="Low complexity" evidence="1">
    <location>
        <begin position="349"/>
        <end position="365"/>
    </location>
</feature>
<evidence type="ECO:0000313" key="4">
    <source>
        <dbReference type="RefSeq" id="XP_019637810.1"/>
    </source>
</evidence>
<sequence length="562" mass="61733">MDRNRPGLLRRGAAAFLVCFQTLALLTHGGRNRESGTKISVGIHTVSVAEKAKYRVVVRYKKRRRCTAWKKVATQDWDFTAEFAECAPQEMRKVKVELQKKKKCKEKTIGVTTLDPARALQPNAYGRPVKDWYVFDPPKKGRPNNYKNVCCLEATVAVYGPGKTTTQKTGSPTPKPSVGKLRTKPVSATELREKYGTKKTTSQTVGAKKLDKTNQGKPAAPSSGDNTKHKPASSSPSAANGSPSSTATNGAGDVKPSRFHRLFGSFTKKKSETTTSVDEGASTKPHEKTTGETVVTEDQLERSSEKEETKLALKSVSQPVEGEKPDKSEQDKLPDKPSSGSVERTELKPASPSTTSTSASSSAATDKSLTNGEGDAKKRKSERPSRFRQLVGFITKKDDSKTTTAIPTAKPPPPQFTDPVCKEVMLSIHTLWAELLPKRAHSKELLAYANTLMSKLEAAAPHTKDNTILKNLFARVPDYTHYELPEMAGLSLHELNQIQKTVVFLIEDEEKRTTYFRRWLIDDICRVALEEAPQILETAAPSTSGGGSTPQEKRPTTPPERK</sequence>
<feature type="chain" id="PRO_5028125033" evidence="2">
    <location>
        <begin position="30"/>
        <end position="562"/>
    </location>
</feature>
<organism evidence="3 4">
    <name type="scientific">Branchiostoma belcheri</name>
    <name type="common">Amphioxus</name>
    <dbReference type="NCBI Taxonomy" id="7741"/>
    <lineage>
        <taxon>Eukaryota</taxon>
        <taxon>Metazoa</taxon>
        <taxon>Chordata</taxon>
        <taxon>Cephalochordata</taxon>
        <taxon>Leptocardii</taxon>
        <taxon>Amphioxiformes</taxon>
        <taxon>Branchiostomatidae</taxon>
        <taxon>Branchiostoma</taxon>
    </lineage>
</organism>
<gene>
    <name evidence="4" type="primary">LOC109480093</name>
</gene>
<dbReference type="AlphaFoldDB" id="A0A6P4Z8S9"/>
<feature type="compositionally biased region" description="Polar residues" evidence="1">
    <location>
        <begin position="163"/>
        <end position="172"/>
    </location>
</feature>
<dbReference type="Proteomes" id="UP000515135">
    <property type="component" value="Unplaced"/>
</dbReference>
<feature type="signal peptide" evidence="2">
    <location>
        <begin position="1"/>
        <end position="29"/>
    </location>
</feature>
<feature type="compositionally biased region" description="Basic and acidic residues" evidence="1">
    <location>
        <begin position="551"/>
        <end position="562"/>
    </location>
</feature>
<name>A0A6P4Z8S9_BRABE</name>
<feature type="compositionally biased region" description="Low complexity" evidence="1">
    <location>
        <begin position="232"/>
        <end position="245"/>
    </location>
</feature>
<feature type="region of interest" description="Disordered" evidence="1">
    <location>
        <begin position="161"/>
        <end position="389"/>
    </location>
</feature>
<protein>
    <submittedName>
        <fullName evidence="4">Uncharacterized protein LOC109480093</fullName>
    </submittedName>
</protein>